<evidence type="ECO:0008006" key="5">
    <source>
        <dbReference type="Google" id="ProtNLM"/>
    </source>
</evidence>
<dbReference type="InterPro" id="IPR018712">
    <property type="entry name" value="Tle1-like_cat"/>
</dbReference>
<dbReference type="InterPro" id="IPR025662">
    <property type="entry name" value="Sigma_54_int_dom_ATP-bd_1"/>
</dbReference>
<comment type="caution">
    <text evidence="3">The sequence shown here is derived from an EMBL/GenBank/DDBJ whole genome shotgun (WGS) entry which is preliminary data.</text>
</comment>
<dbReference type="CDD" id="cd00882">
    <property type="entry name" value="Ras_like_GTPase"/>
    <property type="match status" value="1"/>
</dbReference>
<dbReference type="InterPro" id="IPR006073">
    <property type="entry name" value="GTP-bd"/>
</dbReference>
<dbReference type="PROSITE" id="PS00675">
    <property type="entry name" value="SIGMA54_INTERACT_1"/>
    <property type="match status" value="1"/>
</dbReference>
<name>A0ABR2Y0P6_9PEZI</name>
<keyword evidence="4" id="KW-1185">Reference proteome</keyword>
<dbReference type="PANTHER" id="PTHR33840">
    <property type="match status" value="1"/>
</dbReference>
<accession>A0ABR2Y0P6</accession>
<dbReference type="Pfam" id="PF01926">
    <property type="entry name" value="MMR_HSR1"/>
    <property type="match status" value="1"/>
</dbReference>
<evidence type="ECO:0000313" key="3">
    <source>
        <dbReference type="EMBL" id="KAK9779495.1"/>
    </source>
</evidence>
<proteinExistence type="predicted"/>
<organism evidence="3 4">
    <name type="scientific">Seiridium cardinale</name>
    <dbReference type="NCBI Taxonomy" id="138064"/>
    <lineage>
        <taxon>Eukaryota</taxon>
        <taxon>Fungi</taxon>
        <taxon>Dikarya</taxon>
        <taxon>Ascomycota</taxon>
        <taxon>Pezizomycotina</taxon>
        <taxon>Sordariomycetes</taxon>
        <taxon>Xylariomycetidae</taxon>
        <taxon>Amphisphaeriales</taxon>
        <taxon>Sporocadaceae</taxon>
        <taxon>Seiridium</taxon>
    </lineage>
</organism>
<evidence type="ECO:0000313" key="4">
    <source>
        <dbReference type="Proteomes" id="UP001465668"/>
    </source>
</evidence>
<feature type="domain" description="G" evidence="1">
    <location>
        <begin position="446"/>
        <end position="510"/>
    </location>
</feature>
<dbReference type="Gene3D" id="3.40.50.300">
    <property type="entry name" value="P-loop containing nucleotide triphosphate hydrolases"/>
    <property type="match status" value="1"/>
</dbReference>
<dbReference type="InterPro" id="IPR027417">
    <property type="entry name" value="P-loop_NTPase"/>
</dbReference>
<dbReference type="PANTHER" id="PTHR33840:SF1">
    <property type="entry name" value="TLE1 PHOSPHOLIPASE DOMAIN-CONTAINING PROTEIN"/>
    <property type="match status" value="1"/>
</dbReference>
<protein>
    <recommendedName>
        <fullName evidence="5">DUF2235 domain-containing protein</fullName>
    </recommendedName>
</protein>
<dbReference type="SUPFAM" id="SSF52540">
    <property type="entry name" value="P-loop containing nucleoside triphosphate hydrolases"/>
    <property type="match status" value="1"/>
</dbReference>
<dbReference type="EMBL" id="JARVKM010000010">
    <property type="protein sequence ID" value="KAK9779495.1"/>
    <property type="molecule type" value="Genomic_DNA"/>
</dbReference>
<feature type="domain" description="T6SS Phospholipase effector Tle1-like catalytic" evidence="2">
    <location>
        <begin position="8"/>
        <end position="232"/>
    </location>
</feature>
<dbReference type="Pfam" id="PF09994">
    <property type="entry name" value="T6SS_Tle1-like_cat"/>
    <property type="match status" value="1"/>
</dbReference>
<evidence type="ECO:0000259" key="2">
    <source>
        <dbReference type="Pfam" id="PF09994"/>
    </source>
</evidence>
<gene>
    <name evidence="3" type="ORF">SCAR479_03561</name>
</gene>
<evidence type="ECO:0000259" key="1">
    <source>
        <dbReference type="Pfam" id="PF01926"/>
    </source>
</evidence>
<sequence>MEQNRIRKRITVCVDGTWYNQDGQEGMLRKATWQQTVRLRFAYIWAGQGKGNNSNISRVSWSVKRGTFTDKDGRPVKQIDKYFHGIGVGRFAIAKLNDGISGEGCDKQIQDVYKYCVKEIEGPEDEVWLFGFSRGAYVVRAVAKMLCGGVVPELQDSAFKSFRKMTLGRHKYNNRGERYGFAREYSEQLPIIKFLGLFDSVQMTTNAHDATIYNEQRIENIRHAMALNENRRLRPLLDASDGEVAWMLHEARECELVLDHVPPHLPQLIEDPLPLVFPESSLGGPIEKSSSGEILPWRFGYSNGLIVSMYDLRAVHRDADLGDQRHKLVKRSGQSAQATHNIRLNPGQFDSLKLGERSIFGEDVGKLNGYTGASRSGTIIHPSVYFLTGSYWSSGLASGLKGLQSHLEVFREKAALQALEEGGVTPSQSYPWIKDFSPTVAVPSCRILICGDTGVGKSTLLNRVFGGPMTNVSSHERGTHDIENGFRDANHPGIIIHDSEGFQAGGTQEVKAFTKFLEKRSGRVPSEEKLHAIWCCIESNSSRPVQAGMANVFAGVAKVAPSIPIVIREFLDSRQREIEELIARDELTRELYPQIQNVRFQFVLGGEEPRNPKEQTLCTTVLLSSTIGTPTIARLLCDDIVTGCYGIPKRMAKEAEGLLHRIVGGNVGKFVAQSIVTLFGAIPLAAGMVLKCACDLILILDRAFRMDGAGKFVSYDKLRTVALGYVNGTGTKQEGKNVPPRRRLVHKAVNDLILMVSTLAFTGRKDKNVTRYRMGLEKIIMDHRLDDNECITTISDSDIEGRISNATTLSVDQEEELELAKELKITKSSG</sequence>
<dbReference type="Proteomes" id="UP001465668">
    <property type="component" value="Unassembled WGS sequence"/>
</dbReference>
<reference evidence="3 4" key="1">
    <citation type="submission" date="2024-02" db="EMBL/GenBank/DDBJ databases">
        <title>First draft genome assembly of two strains of Seiridium cardinale.</title>
        <authorList>
            <person name="Emiliani G."/>
            <person name="Scali E."/>
        </authorList>
    </citation>
    <scope>NUCLEOTIDE SEQUENCE [LARGE SCALE GENOMIC DNA]</scope>
    <source>
        <strain evidence="3 4">BM-138-000479</strain>
    </source>
</reference>